<protein>
    <submittedName>
        <fullName evidence="1">Uncharacterized protein</fullName>
    </submittedName>
</protein>
<keyword evidence="2" id="KW-1185">Reference proteome</keyword>
<proteinExistence type="predicted"/>
<name>A0A8S1LLJ7_9CILI</name>
<evidence type="ECO:0000313" key="2">
    <source>
        <dbReference type="Proteomes" id="UP000692954"/>
    </source>
</evidence>
<dbReference type="AlphaFoldDB" id="A0A8S1LLJ7"/>
<dbReference type="OrthoDB" id="302778at2759"/>
<sequence length="192" mass="22669">MNSTQEWHFHTSDNQIVKFKSELSLLCDLLQDKEIDEPLPVAIDLGVLNIIKRFCEVHNYEREAIKIKKPIINNKINDNLDLQSIQVLQLSDELFDKVLAASYYLSFDLLRQACLCILACQIYIDDKEDDIERAKKQYGLNDITPEQENEAITKNKPIFDQLQREFLEMLQQFEDEHDEKVRLQEQQQQQIL</sequence>
<organism evidence="1 2">
    <name type="scientific">Paramecium sonneborni</name>
    <dbReference type="NCBI Taxonomy" id="65129"/>
    <lineage>
        <taxon>Eukaryota</taxon>
        <taxon>Sar</taxon>
        <taxon>Alveolata</taxon>
        <taxon>Ciliophora</taxon>
        <taxon>Intramacronucleata</taxon>
        <taxon>Oligohymenophorea</taxon>
        <taxon>Peniculida</taxon>
        <taxon>Parameciidae</taxon>
        <taxon>Paramecium</taxon>
    </lineage>
</organism>
<accession>A0A8S1LLJ7</accession>
<gene>
    <name evidence="1" type="ORF">PSON_ATCC_30995.1.T0200206</name>
</gene>
<dbReference type="EMBL" id="CAJJDN010000020">
    <property type="protein sequence ID" value="CAD8065436.1"/>
    <property type="molecule type" value="Genomic_DNA"/>
</dbReference>
<comment type="caution">
    <text evidence="1">The sequence shown here is derived from an EMBL/GenBank/DDBJ whole genome shotgun (WGS) entry which is preliminary data.</text>
</comment>
<dbReference type="Proteomes" id="UP000692954">
    <property type="component" value="Unassembled WGS sequence"/>
</dbReference>
<evidence type="ECO:0000313" key="1">
    <source>
        <dbReference type="EMBL" id="CAD8065436.1"/>
    </source>
</evidence>
<reference evidence="1" key="1">
    <citation type="submission" date="2021-01" db="EMBL/GenBank/DDBJ databases">
        <authorList>
            <consortium name="Genoscope - CEA"/>
            <person name="William W."/>
        </authorList>
    </citation>
    <scope>NUCLEOTIDE SEQUENCE</scope>
</reference>